<organism evidence="2 3">
    <name type="scientific">Telmatocola sphagniphila</name>
    <dbReference type="NCBI Taxonomy" id="1123043"/>
    <lineage>
        <taxon>Bacteria</taxon>
        <taxon>Pseudomonadati</taxon>
        <taxon>Planctomycetota</taxon>
        <taxon>Planctomycetia</taxon>
        <taxon>Gemmatales</taxon>
        <taxon>Gemmataceae</taxon>
    </lineage>
</organism>
<dbReference type="Proteomes" id="UP000676194">
    <property type="component" value="Chromosome"/>
</dbReference>
<evidence type="ECO:0000313" key="2">
    <source>
        <dbReference type="EMBL" id="QVL30303.1"/>
    </source>
</evidence>
<evidence type="ECO:0000313" key="3">
    <source>
        <dbReference type="Proteomes" id="UP000676194"/>
    </source>
</evidence>
<accession>A0A8E6B4C4</accession>
<dbReference type="RefSeq" id="WP_213494180.1">
    <property type="nucleotide sequence ID" value="NZ_CP074694.1"/>
</dbReference>
<feature type="signal peptide" evidence="1">
    <location>
        <begin position="1"/>
        <end position="28"/>
    </location>
</feature>
<name>A0A8E6B4C4_9BACT</name>
<evidence type="ECO:0000256" key="1">
    <source>
        <dbReference type="SAM" id="SignalP"/>
    </source>
</evidence>
<feature type="chain" id="PRO_5034970306" evidence="1">
    <location>
        <begin position="29"/>
        <end position="151"/>
    </location>
</feature>
<keyword evidence="1" id="KW-0732">Signal</keyword>
<sequence length="151" mass="16986">MFTKFHTHFLTLAALAFFTLFGGGTAGAQDEQWSPRKDSTGYTYYESGNKRAYPVGKAYFTVIDNGGGKFEFYYEEGQVFKRTPTGLWHARGGQWEAYTKEALLGGKLAEFKRHSNEAYRELLKNPANMLYQARNLAAKQMLDSAKAIAGE</sequence>
<dbReference type="AlphaFoldDB" id="A0A8E6B4C4"/>
<proteinExistence type="predicted"/>
<dbReference type="EMBL" id="CP074694">
    <property type="protein sequence ID" value="QVL30303.1"/>
    <property type="molecule type" value="Genomic_DNA"/>
</dbReference>
<reference evidence="2" key="1">
    <citation type="submission" date="2021-05" db="EMBL/GenBank/DDBJ databases">
        <title>Complete genome sequence of the cellulolytic planctomycete Telmatocola sphagniphila SP2T and characterization of the first cellulase from planctomycetes.</title>
        <authorList>
            <person name="Rakitin A.L."/>
            <person name="Beletsky A.V."/>
            <person name="Naumoff D.G."/>
            <person name="Kulichevskaya I.S."/>
            <person name="Mardanov A.V."/>
            <person name="Ravin N.V."/>
            <person name="Dedysh S.N."/>
        </authorList>
    </citation>
    <scope>NUCLEOTIDE SEQUENCE</scope>
    <source>
        <strain evidence="2">SP2T</strain>
    </source>
</reference>
<keyword evidence="3" id="KW-1185">Reference proteome</keyword>
<dbReference type="KEGG" id="tsph:KIH39_15735"/>
<gene>
    <name evidence="2" type="ORF">KIH39_15735</name>
</gene>
<protein>
    <submittedName>
        <fullName evidence="2">Uncharacterized protein</fullName>
    </submittedName>
</protein>